<dbReference type="EMBL" id="CAXITT010000308">
    <property type="protein sequence ID" value="CAL1538649.1"/>
    <property type="molecule type" value="Genomic_DNA"/>
</dbReference>
<dbReference type="InterPro" id="IPR002048">
    <property type="entry name" value="EF_hand_dom"/>
</dbReference>
<gene>
    <name evidence="5" type="ORF">GSLYS_00012470001</name>
</gene>
<dbReference type="PROSITE" id="PS50222">
    <property type="entry name" value="EF_HAND_2"/>
    <property type="match status" value="3"/>
</dbReference>
<dbReference type="GO" id="GO:0043226">
    <property type="term" value="C:organelle"/>
    <property type="evidence" value="ECO:0007669"/>
    <property type="project" value="UniProtKB-ARBA"/>
</dbReference>
<proteinExistence type="predicted"/>
<dbReference type="Pfam" id="PF13405">
    <property type="entry name" value="EF-hand_6"/>
    <property type="match status" value="1"/>
</dbReference>
<feature type="domain" description="EF-hand" evidence="4">
    <location>
        <begin position="59"/>
        <end position="94"/>
    </location>
</feature>
<evidence type="ECO:0000256" key="3">
    <source>
        <dbReference type="SAM" id="Phobius"/>
    </source>
</evidence>
<dbReference type="AlphaFoldDB" id="A0AAV2HYF0"/>
<dbReference type="CDD" id="cd00051">
    <property type="entry name" value="EFh"/>
    <property type="match status" value="2"/>
</dbReference>
<comment type="caution">
    <text evidence="5">The sequence shown here is derived from an EMBL/GenBank/DDBJ whole genome shotgun (WGS) entry which is preliminary data.</text>
</comment>
<dbReference type="Gene3D" id="1.10.238.10">
    <property type="entry name" value="EF-hand"/>
    <property type="match status" value="2"/>
</dbReference>
<dbReference type="SUPFAM" id="SSF47473">
    <property type="entry name" value="EF-hand"/>
    <property type="match status" value="1"/>
</dbReference>
<feature type="domain" description="EF-hand" evidence="4">
    <location>
        <begin position="95"/>
        <end position="130"/>
    </location>
</feature>
<keyword evidence="3" id="KW-0472">Membrane</keyword>
<keyword evidence="3" id="KW-0812">Transmembrane</keyword>
<evidence type="ECO:0000256" key="1">
    <source>
        <dbReference type="ARBA" id="ARBA00022737"/>
    </source>
</evidence>
<keyword evidence="1" id="KW-0677">Repeat</keyword>
<protein>
    <recommendedName>
        <fullName evidence="4">EF-hand domain-containing protein</fullName>
    </recommendedName>
</protein>
<dbReference type="Proteomes" id="UP001497497">
    <property type="component" value="Unassembled WGS sequence"/>
</dbReference>
<sequence length="203" mass="23655">MASERVQRRKPKRLTKKHIFPDEKIQEIRDAFHMFDKNGDGMITSDELGSVMISLGQRPSLHELKNFIKAVDTDRSGTIDFEEFVDIFARKVTMDPEAELRQVFKAFDGNHDGYIAPEELFNVMRQLGEKITLNSKQFIGPHQSRDLFKPAQITEVLDQFKIFSQFYFLSTFLSVMNSSLLYMYIFFFTITVCYVMLSDISSF</sequence>
<keyword evidence="3" id="KW-1133">Transmembrane helix</keyword>
<dbReference type="SMART" id="SM00054">
    <property type="entry name" value="EFh"/>
    <property type="match status" value="3"/>
</dbReference>
<name>A0AAV2HYF0_LYMST</name>
<keyword evidence="2" id="KW-0106">Calcium</keyword>
<dbReference type="InterPro" id="IPR050145">
    <property type="entry name" value="Centrin_CML-like"/>
</dbReference>
<evidence type="ECO:0000259" key="4">
    <source>
        <dbReference type="PROSITE" id="PS50222"/>
    </source>
</evidence>
<reference evidence="5 6" key="1">
    <citation type="submission" date="2024-04" db="EMBL/GenBank/DDBJ databases">
        <authorList>
            <consortium name="Genoscope - CEA"/>
            <person name="William W."/>
        </authorList>
    </citation>
    <scope>NUCLEOTIDE SEQUENCE [LARGE SCALE GENOMIC DNA]</scope>
</reference>
<organism evidence="5 6">
    <name type="scientific">Lymnaea stagnalis</name>
    <name type="common">Great pond snail</name>
    <name type="synonym">Helix stagnalis</name>
    <dbReference type="NCBI Taxonomy" id="6523"/>
    <lineage>
        <taxon>Eukaryota</taxon>
        <taxon>Metazoa</taxon>
        <taxon>Spiralia</taxon>
        <taxon>Lophotrochozoa</taxon>
        <taxon>Mollusca</taxon>
        <taxon>Gastropoda</taxon>
        <taxon>Heterobranchia</taxon>
        <taxon>Euthyneura</taxon>
        <taxon>Panpulmonata</taxon>
        <taxon>Hygrophila</taxon>
        <taxon>Lymnaeoidea</taxon>
        <taxon>Lymnaeidae</taxon>
        <taxon>Lymnaea</taxon>
    </lineage>
</organism>
<evidence type="ECO:0000256" key="2">
    <source>
        <dbReference type="ARBA" id="ARBA00022837"/>
    </source>
</evidence>
<dbReference type="Pfam" id="PF13499">
    <property type="entry name" value="EF-hand_7"/>
    <property type="match status" value="1"/>
</dbReference>
<evidence type="ECO:0000313" key="6">
    <source>
        <dbReference type="Proteomes" id="UP001497497"/>
    </source>
</evidence>
<dbReference type="FunFam" id="1.10.238.10:FF:000178">
    <property type="entry name" value="Calmodulin-2 A"/>
    <property type="match status" value="1"/>
</dbReference>
<dbReference type="InterPro" id="IPR011992">
    <property type="entry name" value="EF-hand-dom_pair"/>
</dbReference>
<dbReference type="InterPro" id="IPR018247">
    <property type="entry name" value="EF_Hand_1_Ca_BS"/>
</dbReference>
<dbReference type="GO" id="GO:0005509">
    <property type="term" value="F:calcium ion binding"/>
    <property type="evidence" value="ECO:0007669"/>
    <property type="project" value="InterPro"/>
</dbReference>
<feature type="transmembrane region" description="Helical" evidence="3">
    <location>
        <begin position="166"/>
        <end position="197"/>
    </location>
</feature>
<accession>A0AAV2HYF0</accession>
<keyword evidence="6" id="KW-1185">Reference proteome</keyword>
<dbReference type="PROSITE" id="PS00018">
    <property type="entry name" value="EF_HAND_1"/>
    <property type="match status" value="3"/>
</dbReference>
<dbReference type="PANTHER" id="PTHR23050">
    <property type="entry name" value="CALCIUM BINDING PROTEIN"/>
    <property type="match status" value="1"/>
</dbReference>
<evidence type="ECO:0000313" key="5">
    <source>
        <dbReference type="EMBL" id="CAL1538649.1"/>
    </source>
</evidence>
<feature type="domain" description="EF-hand" evidence="4">
    <location>
        <begin position="23"/>
        <end position="58"/>
    </location>
</feature>